<dbReference type="AlphaFoldDB" id="A0A0E0L0Z5"/>
<dbReference type="Proteomes" id="UP000026962">
    <property type="component" value="Chromosome 5"/>
</dbReference>
<keyword evidence="1" id="KW-0472">Membrane</keyword>
<evidence type="ECO:0000256" key="1">
    <source>
        <dbReference type="SAM" id="Phobius"/>
    </source>
</evidence>
<dbReference type="OMA" id="MEGRDHE"/>
<evidence type="ECO:0000313" key="2">
    <source>
        <dbReference type="EnsemblPlants" id="OPUNC05G09930.1"/>
    </source>
</evidence>
<proteinExistence type="predicted"/>
<keyword evidence="1" id="KW-1133">Transmembrane helix</keyword>
<feature type="transmembrane region" description="Helical" evidence="1">
    <location>
        <begin position="66"/>
        <end position="87"/>
    </location>
</feature>
<dbReference type="HOGENOM" id="CLU_1456699_0_0_1"/>
<dbReference type="Gramene" id="OPUNC05G09930.1">
    <property type="protein sequence ID" value="OPUNC05G09930.1"/>
    <property type="gene ID" value="OPUNC05G09930"/>
</dbReference>
<protein>
    <submittedName>
        <fullName evidence="2">Uncharacterized protein</fullName>
    </submittedName>
</protein>
<evidence type="ECO:0000313" key="3">
    <source>
        <dbReference type="Proteomes" id="UP000026962"/>
    </source>
</evidence>
<keyword evidence="1" id="KW-0812">Transmembrane</keyword>
<organism evidence="2">
    <name type="scientific">Oryza punctata</name>
    <name type="common">Red rice</name>
    <dbReference type="NCBI Taxonomy" id="4537"/>
    <lineage>
        <taxon>Eukaryota</taxon>
        <taxon>Viridiplantae</taxon>
        <taxon>Streptophyta</taxon>
        <taxon>Embryophyta</taxon>
        <taxon>Tracheophyta</taxon>
        <taxon>Spermatophyta</taxon>
        <taxon>Magnoliopsida</taxon>
        <taxon>Liliopsida</taxon>
        <taxon>Poales</taxon>
        <taxon>Poaceae</taxon>
        <taxon>BOP clade</taxon>
        <taxon>Oryzoideae</taxon>
        <taxon>Oryzeae</taxon>
        <taxon>Oryzinae</taxon>
        <taxon>Oryza</taxon>
    </lineage>
</organism>
<keyword evidence="3" id="KW-1185">Reference proteome</keyword>
<reference evidence="2" key="2">
    <citation type="submission" date="2018-05" db="EMBL/GenBank/DDBJ databases">
        <title>OpunRS2 (Oryza punctata Reference Sequence Version 2).</title>
        <authorList>
            <person name="Zhang J."/>
            <person name="Kudrna D."/>
            <person name="Lee S."/>
            <person name="Talag J."/>
            <person name="Welchert J."/>
            <person name="Wing R.A."/>
        </authorList>
    </citation>
    <scope>NUCLEOTIDE SEQUENCE [LARGE SCALE GENOMIC DNA]</scope>
</reference>
<accession>A0A0E0L0Z5</accession>
<sequence length="186" mass="20436">MSAAKQAPENGSPPTPPHCWICSECTLATRSYGLLLHLMLLKHGSHTEGGNQEGGRPSRRMLTSRLLSLLLLGASSMLIARVFRYVVRCIIRSRYPAGTMFGTCGITTDAQVSNLTPGTCEVSSIMVGCEVSGIMIGCDVSSINHHMPHLLFSLQLGLIVVSYCCRNQCHCLCHHKRWFKTRGARY</sequence>
<name>A0A0E0L0Z5_ORYPU</name>
<dbReference type="EnsemblPlants" id="OPUNC05G09930.1">
    <property type="protein sequence ID" value="OPUNC05G09930.1"/>
    <property type="gene ID" value="OPUNC05G09930"/>
</dbReference>
<reference evidence="2" key="1">
    <citation type="submission" date="2015-04" db="UniProtKB">
        <authorList>
            <consortium name="EnsemblPlants"/>
        </authorList>
    </citation>
    <scope>IDENTIFICATION</scope>
</reference>